<evidence type="ECO:0000313" key="2">
    <source>
        <dbReference type="EMBL" id="EEQ81371.1"/>
    </source>
</evidence>
<evidence type="ECO:0000313" key="3">
    <source>
        <dbReference type="Proteomes" id="UP000009082"/>
    </source>
</evidence>
<sequence length="111" mass="12488">MQNQYANSESNTFSEKNNNVLISSSQQTYNVGNNSVNEPNDFQTDALFNVDILSTINNPGSSSSFNNAYRNGINVKDKEKRPKTNKIFNIQTNGNKITLKSKRKKKPAKKL</sequence>
<dbReference type="InParanoid" id="C4VBN1"/>
<name>C4VBN1_VAIC1</name>
<organism evidence="2 3">
    <name type="scientific">Vairimorpha ceranae (strain BRL01)</name>
    <name type="common">Microsporidian parasite</name>
    <name type="synonym">Nosema ceranae</name>
    <dbReference type="NCBI Taxonomy" id="578460"/>
    <lineage>
        <taxon>Eukaryota</taxon>
        <taxon>Fungi</taxon>
        <taxon>Fungi incertae sedis</taxon>
        <taxon>Microsporidia</taxon>
        <taxon>Nosematidae</taxon>
        <taxon>Vairimorpha</taxon>
    </lineage>
</organism>
<accession>C4VBN1</accession>
<feature type="region of interest" description="Disordered" evidence="1">
    <location>
        <begin position="1"/>
        <end position="20"/>
    </location>
</feature>
<dbReference type="VEuPathDB" id="MicrosporidiaDB:NCER_102218"/>
<protein>
    <submittedName>
        <fullName evidence="2">Uncharacterized protein</fullName>
    </submittedName>
</protein>
<comment type="caution">
    <text evidence="2">The sequence shown here is derived from an EMBL/GenBank/DDBJ whole genome shotgun (WGS) entry which is preliminary data.</text>
</comment>
<dbReference type="KEGG" id="nce:NCER_102218"/>
<dbReference type="EMBL" id="ACOL01000672">
    <property type="protein sequence ID" value="EEQ81371.1"/>
    <property type="molecule type" value="Genomic_DNA"/>
</dbReference>
<proteinExistence type="predicted"/>
<dbReference type="HOGENOM" id="CLU_2159111_0_0_1"/>
<reference evidence="2 3" key="1">
    <citation type="journal article" date="2009" name="PLoS Pathog.">
        <title>Genomic analyses of the microsporidian Nosema ceranae, an emergent pathogen of honey bees.</title>
        <authorList>
            <person name="Cornman R.S."/>
            <person name="Chen Y.P."/>
            <person name="Schatz M.C."/>
            <person name="Street C."/>
            <person name="Zhao Y."/>
            <person name="Desany B."/>
            <person name="Egholm M."/>
            <person name="Hutchison S."/>
            <person name="Pettis J.S."/>
            <person name="Lipkin W.I."/>
            <person name="Evans J.D."/>
        </authorList>
    </citation>
    <scope>NUCLEOTIDE SEQUENCE [LARGE SCALE GENOMIC DNA]</scope>
    <source>
        <strain evidence="2 3">BRL01</strain>
    </source>
</reference>
<gene>
    <name evidence="2" type="ORF">NCER_102218</name>
</gene>
<dbReference type="Proteomes" id="UP000009082">
    <property type="component" value="Unassembled WGS sequence"/>
</dbReference>
<dbReference type="AlphaFoldDB" id="C4VBN1"/>
<evidence type="ECO:0000256" key="1">
    <source>
        <dbReference type="SAM" id="MobiDB-lite"/>
    </source>
</evidence>